<dbReference type="InterPro" id="IPR010998">
    <property type="entry name" value="Integrase_recombinase_N"/>
</dbReference>
<dbReference type="Gene3D" id="1.10.443.10">
    <property type="entry name" value="Intergrase catalytic core"/>
    <property type="match status" value="1"/>
</dbReference>
<evidence type="ECO:0000256" key="3">
    <source>
        <dbReference type="ARBA" id="ARBA00023125"/>
    </source>
</evidence>
<dbReference type="InterPro" id="IPR050808">
    <property type="entry name" value="Phage_Integrase"/>
</dbReference>
<dbReference type="Gene3D" id="1.10.150.130">
    <property type="match status" value="1"/>
</dbReference>
<protein>
    <submittedName>
        <fullName evidence="8">Integrase arm-type DNA-binding domain-containing protein</fullName>
    </submittedName>
</protein>
<dbReference type="EMBL" id="JABZEO010000023">
    <property type="protein sequence ID" value="NVZ11463.1"/>
    <property type="molecule type" value="Genomic_DNA"/>
</dbReference>
<feature type="domain" description="Tyr recombinase" evidence="6">
    <location>
        <begin position="202"/>
        <end position="379"/>
    </location>
</feature>
<dbReference type="GO" id="GO:0015074">
    <property type="term" value="P:DNA integration"/>
    <property type="evidence" value="ECO:0007669"/>
    <property type="project" value="UniProtKB-KW"/>
</dbReference>
<sequence>MPLTDAKIRNAKPGEKPIKLFDERGLYLEVAPSGGKWWRFKYQFEGKDRRISLGVYPEIGLKEARDRRDEARKLLADGIDPSAHRKATKAARAQANANSFEVVAREWLGKQTQWTPEHAERTARRLEAHVFPWLGTRPVGSITPPELLAVLRRVESRGILDTAHRTLQNCGAVFRYAVATGRAERDPSGDLKGALPPAKGGHFAAVIDPSRVAELLRMIDGYQGTPAVTAALRLAPLVFVRPGELRQARWADIDLDAAEWRYTVTKTKTPHIVPLSTQAVAILRELEPITSRSAYVFPSARSADRPMSDNAILAALRRLGIPKDEMSGHGFRAMARTILDEVLGFRPDFIEHQLAHAVRDTNGRAYNRTSHLEARRLMMQGWADYLDGIKQGAKVIPLKRTA</sequence>
<organism evidence="8 9">
    <name type="scientific">Allochromatium humboldtianum</name>
    <dbReference type="NCBI Taxonomy" id="504901"/>
    <lineage>
        <taxon>Bacteria</taxon>
        <taxon>Pseudomonadati</taxon>
        <taxon>Pseudomonadota</taxon>
        <taxon>Gammaproteobacteria</taxon>
        <taxon>Chromatiales</taxon>
        <taxon>Chromatiaceae</taxon>
        <taxon>Allochromatium</taxon>
    </lineage>
</organism>
<feature type="domain" description="Core-binding (CB)" evidence="7">
    <location>
        <begin position="98"/>
        <end position="178"/>
    </location>
</feature>
<reference evidence="8 9" key="1">
    <citation type="submission" date="2020-06" db="EMBL/GenBank/DDBJ databases">
        <title>Whole-genome sequence of Allochromatium humboldtianum DSM 21881, type strain.</title>
        <authorList>
            <person name="Kyndt J.A."/>
            <person name="Meyer T.E."/>
        </authorList>
    </citation>
    <scope>NUCLEOTIDE SEQUENCE [LARGE SCALE GENOMIC DNA]</scope>
    <source>
        <strain evidence="8 9">DSM 21881</strain>
    </source>
</reference>
<dbReference type="Gene3D" id="3.30.160.390">
    <property type="entry name" value="Integrase, DNA-binding domain"/>
    <property type="match status" value="1"/>
</dbReference>
<keyword evidence="9" id="KW-1185">Reference proteome</keyword>
<dbReference type="PANTHER" id="PTHR30629:SF2">
    <property type="entry name" value="PROPHAGE INTEGRASE INTS-RELATED"/>
    <property type="match status" value="1"/>
</dbReference>
<evidence type="ECO:0000313" key="9">
    <source>
        <dbReference type="Proteomes" id="UP000592294"/>
    </source>
</evidence>
<dbReference type="InterPro" id="IPR011010">
    <property type="entry name" value="DNA_brk_join_enz"/>
</dbReference>
<dbReference type="PROSITE" id="PS51900">
    <property type="entry name" value="CB"/>
    <property type="match status" value="1"/>
</dbReference>
<dbReference type="Pfam" id="PF00589">
    <property type="entry name" value="Phage_integrase"/>
    <property type="match status" value="1"/>
</dbReference>
<dbReference type="CDD" id="cd00801">
    <property type="entry name" value="INT_P4_C"/>
    <property type="match status" value="1"/>
</dbReference>
<dbReference type="PANTHER" id="PTHR30629">
    <property type="entry name" value="PROPHAGE INTEGRASE"/>
    <property type="match status" value="1"/>
</dbReference>
<dbReference type="Pfam" id="PF22022">
    <property type="entry name" value="Phage_int_M"/>
    <property type="match status" value="1"/>
</dbReference>
<evidence type="ECO:0000259" key="6">
    <source>
        <dbReference type="PROSITE" id="PS51898"/>
    </source>
</evidence>
<dbReference type="PROSITE" id="PS51898">
    <property type="entry name" value="TYR_RECOMBINASE"/>
    <property type="match status" value="1"/>
</dbReference>
<evidence type="ECO:0000256" key="1">
    <source>
        <dbReference type="ARBA" id="ARBA00008857"/>
    </source>
</evidence>
<dbReference type="AlphaFoldDB" id="A0A850RRD1"/>
<dbReference type="Proteomes" id="UP000592294">
    <property type="component" value="Unassembled WGS sequence"/>
</dbReference>
<keyword evidence="2" id="KW-0229">DNA integration</keyword>
<dbReference type="Pfam" id="PF13356">
    <property type="entry name" value="Arm-DNA-bind_3"/>
    <property type="match status" value="1"/>
</dbReference>
<evidence type="ECO:0000313" key="8">
    <source>
        <dbReference type="EMBL" id="NVZ11463.1"/>
    </source>
</evidence>
<gene>
    <name evidence="8" type="ORF">HW932_19620</name>
</gene>
<accession>A0A850RRD1</accession>
<dbReference type="InterPro" id="IPR013762">
    <property type="entry name" value="Integrase-like_cat_sf"/>
</dbReference>
<keyword evidence="4" id="KW-0233">DNA recombination</keyword>
<evidence type="ECO:0000256" key="4">
    <source>
        <dbReference type="ARBA" id="ARBA00023172"/>
    </source>
</evidence>
<keyword evidence="3 5" id="KW-0238">DNA-binding</keyword>
<comment type="similarity">
    <text evidence="1">Belongs to the 'phage' integrase family.</text>
</comment>
<dbReference type="InterPro" id="IPR025166">
    <property type="entry name" value="Integrase_DNA_bind_dom"/>
</dbReference>
<dbReference type="InterPro" id="IPR002104">
    <property type="entry name" value="Integrase_catalytic"/>
</dbReference>
<comment type="caution">
    <text evidence="8">The sequence shown here is derived from an EMBL/GenBank/DDBJ whole genome shotgun (WGS) entry which is preliminary data.</text>
</comment>
<dbReference type="GO" id="GO:0003677">
    <property type="term" value="F:DNA binding"/>
    <property type="evidence" value="ECO:0007669"/>
    <property type="project" value="UniProtKB-UniRule"/>
</dbReference>
<name>A0A850RRD1_9GAMM</name>
<evidence type="ECO:0000259" key="7">
    <source>
        <dbReference type="PROSITE" id="PS51900"/>
    </source>
</evidence>
<dbReference type="InterPro" id="IPR044068">
    <property type="entry name" value="CB"/>
</dbReference>
<evidence type="ECO:0000256" key="2">
    <source>
        <dbReference type="ARBA" id="ARBA00022908"/>
    </source>
</evidence>
<proteinExistence type="inferred from homology"/>
<dbReference type="SUPFAM" id="SSF56349">
    <property type="entry name" value="DNA breaking-rejoining enzymes"/>
    <property type="match status" value="1"/>
</dbReference>
<dbReference type="InterPro" id="IPR053876">
    <property type="entry name" value="Phage_int_M"/>
</dbReference>
<dbReference type="InterPro" id="IPR038488">
    <property type="entry name" value="Integrase_DNA-bd_sf"/>
</dbReference>
<dbReference type="GO" id="GO:0006310">
    <property type="term" value="P:DNA recombination"/>
    <property type="evidence" value="ECO:0007669"/>
    <property type="project" value="UniProtKB-KW"/>
</dbReference>
<dbReference type="RefSeq" id="WP_176978161.1">
    <property type="nucleotide sequence ID" value="NZ_JABZEO010000023.1"/>
</dbReference>
<evidence type="ECO:0000256" key="5">
    <source>
        <dbReference type="PROSITE-ProRule" id="PRU01248"/>
    </source>
</evidence>